<evidence type="ECO:0000256" key="2">
    <source>
        <dbReference type="PROSITE-ProRule" id="PRU00497"/>
    </source>
</evidence>
<evidence type="ECO:0000256" key="4">
    <source>
        <dbReference type="SAM" id="SignalP"/>
    </source>
</evidence>
<dbReference type="KEGG" id="cqu:CpipJ_CPIJ003021"/>
<dbReference type="Pfam" id="PF00379">
    <property type="entry name" value="Chitin_bind_4"/>
    <property type="match status" value="1"/>
</dbReference>
<dbReference type="PRINTS" id="PR00947">
    <property type="entry name" value="CUTICLE"/>
</dbReference>
<evidence type="ECO:0000256" key="3">
    <source>
        <dbReference type="SAM" id="MobiDB-lite"/>
    </source>
</evidence>
<proteinExistence type="predicted"/>
<dbReference type="PROSITE" id="PS00233">
    <property type="entry name" value="CHIT_BIND_RR_1"/>
    <property type="match status" value="1"/>
</dbReference>
<organism>
    <name type="scientific">Culex quinquefasciatus</name>
    <name type="common">Southern house mosquito</name>
    <name type="synonym">Culex pungens</name>
    <dbReference type="NCBI Taxonomy" id="7176"/>
    <lineage>
        <taxon>Eukaryota</taxon>
        <taxon>Metazoa</taxon>
        <taxon>Ecdysozoa</taxon>
        <taxon>Arthropoda</taxon>
        <taxon>Hexapoda</taxon>
        <taxon>Insecta</taxon>
        <taxon>Pterygota</taxon>
        <taxon>Neoptera</taxon>
        <taxon>Endopterygota</taxon>
        <taxon>Diptera</taxon>
        <taxon>Nematocera</taxon>
        <taxon>Culicoidea</taxon>
        <taxon>Culicidae</taxon>
        <taxon>Culicinae</taxon>
        <taxon>Culicini</taxon>
        <taxon>Culex</taxon>
        <taxon>Culex</taxon>
    </lineage>
</organism>
<dbReference type="HOGENOM" id="CLU_075165_3_0_1"/>
<dbReference type="PANTHER" id="PTHR12236:SF76">
    <property type="entry name" value="ADULT-SPECIFIC CUTICULAR PROTEIN ACP-20-LIKE PROTEIN"/>
    <property type="match status" value="1"/>
</dbReference>
<dbReference type="EMBL" id="DS231857">
    <property type="protein sequence ID" value="EDS38704.1"/>
    <property type="molecule type" value="Genomic_DNA"/>
</dbReference>
<sequence length="161" mass="19072">MLKFVCVLACVAVAVSAYRVHIPQHHEEHHQEEEHHLAPAEHHKIEHHHEPEHKHHHAIEVPHDYFAHAKYKFDYGVQDPHTGDHKSHWEERDGDVVKGAYTLFDSDGSTRIVEYTADPVHGFKAVVKRIQHEPLKTHHHEHHEEVKQHQQQHHHYEHDDE</sequence>
<evidence type="ECO:0000313" key="6">
    <source>
        <dbReference type="EnsemblMetazoa" id="CPIJ003021-PA"/>
    </source>
</evidence>
<gene>
    <name evidence="6" type="primary">6034622</name>
    <name evidence="5" type="ORF">CpipJ_CPIJ003021</name>
</gene>
<dbReference type="GO" id="GO:0031012">
    <property type="term" value="C:extracellular matrix"/>
    <property type="evidence" value="ECO:0007669"/>
    <property type="project" value="TreeGrafter"/>
</dbReference>
<dbReference type="InParanoid" id="B0W879"/>
<reference evidence="5" key="1">
    <citation type="submission" date="2007-03" db="EMBL/GenBank/DDBJ databases">
        <title>Annotation of Culex pipiens quinquefasciatus.</title>
        <authorList>
            <consortium name="The Broad Institute Genome Sequencing Platform"/>
            <person name="Atkinson P.W."/>
            <person name="Hemingway J."/>
            <person name="Christensen B.M."/>
            <person name="Higgs S."/>
            <person name="Kodira C."/>
            <person name="Hannick L."/>
            <person name="Megy K."/>
            <person name="O'Leary S."/>
            <person name="Pearson M."/>
            <person name="Haas B.J."/>
            <person name="Mauceli E."/>
            <person name="Wortman J.R."/>
            <person name="Lee N.H."/>
            <person name="Guigo R."/>
            <person name="Stanke M."/>
            <person name="Alvarado L."/>
            <person name="Amedeo P."/>
            <person name="Antoine C.H."/>
            <person name="Arensburger P."/>
            <person name="Bidwell S.L."/>
            <person name="Crawford M."/>
            <person name="Camaro F."/>
            <person name="Devon K."/>
            <person name="Engels R."/>
            <person name="Hammond M."/>
            <person name="Howarth C."/>
            <person name="Koehrsen M."/>
            <person name="Lawson D."/>
            <person name="Montgomery P."/>
            <person name="Nene V."/>
            <person name="Nusbaum C."/>
            <person name="Puiu D."/>
            <person name="Romero-Severson J."/>
            <person name="Severson D.W."/>
            <person name="Shumway M."/>
            <person name="Sisk P."/>
            <person name="Stolte C."/>
            <person name="Zeng Q."/>
            <person name="Eisenstadt E."/>
            <person name="Fraser-Liggett C."/>
            <person name="Strausberg R."/>
            <person name="Galagan J."/>
            <person name="Birren B."/>
            <person name="Collins F.H."/>
        </authorList>
    </citation>
    <scope>NUCLEOTIDE SEQUENCE [LARGE SCALE GENOMIC DNA]</scope>
    <source>
        <strain evidence="5">JHB</strain>
    </source>
</reference>
<dbReference type="AlphaFoldDB" id="B0W879"/>
<feature type="signal peptide" evidence="4">
    <location>
        <begin position="1"/>
        <end position="17"/>
    </location>
</feature>
<dbReference type="OrthoDB" id="6382835at2759"/>
<dbReference type="STRING" id="7176.B0W879"/>
<dbReference type="EnsemblMetazoa" id="CPIJ003021-RA">
    <property type="protein sequence ID" value="CPIJ003021-PA"/>
    <property type="gene ID" value="CPIJ003021"/>
</dbReference>
<keyword evidence="1 2" id="KW-0193">Cuticle</keyword>
<evidence type="ECO:0000256" key="1">
    <source>
        <dbReference type="ARBA" id="ARBA00022460"/>
    </source>
</evidence>
<dbReference type="OMA" id="HKIEHHH"/>
<evidence type="ECO:0000313" key="7">
    <source>
        <dbReference type="Proteomes" id="UP000002320"/>
    </source>
</evidence>
<dbReference type="InterPro" id="IPR051217">
    <property type="entry name" value="Insect_Cuticle_Struc_Prot"/>
</dbReference>
<dbReference type="InterPro" id="IPR000618">
    <property type="entry name" value="Insect_cuticle"/>
</dbReference>
<dbReference type="GO" id="GO:0005615">
    <property type="term" value="C:extracellular space"/>
    <property type="evidence" value="ECO:0007669"/>
    <property type="project" value="TreeGrafter"/>
</dbReference>
<feature type="region of interest" description="Disordered" evidence="3">
    <location>
        <begin position="136"/>
        <end position="161"/>
    </location>
</feature>
<dbReference type="Proteomes" id="UP000002320">
    <property type="component" value="Unassembled WGS sequence"/>
</dbReference>
<dbReference type="PROSITE" id="PS51155">
    <property type="entry name" value="CHIT_BIND_RR_2"/>
    <property type="match status" value="1"/>
</dbReference>
<protein>
    <submittedName>
        <fullName evidence="5">Adult cuticle protein</fullName>
    </submittedName>
</protein>
<dbReference type="PANTHER" id="PTHR12236">
    <property type="entry name" value="STRUCTURAL CONTITUENT OF CUTICLE"/>
    <property type="match status" value="1"/>
</dbReference>
<reference evidence="6" key="2">
    <citation type="submission" date="2020-05" db="UniProtKB">
        <authorList>
            <consortium name="EnsemblMetazoa"/>
        </authorList>
    </citation>
    <scope>IDENTIFICATION</scope>
    <source>
        <strain evidence="6">JHB</strain>
    </source>
</reference>
<name>B0W879_CULQU</name>
<dbReference type="VEuPathDB" id="VectorBase:CQUJHB010434"/>
<keyword evidence="4" id="KW-0732">Signal</keyword>
<accession>B0W879</accession>
<feature type="chain" id="PRO_5011407620" evidence="4">
    <location>
        <begin position="18"/>
        <end position="161"/>
    </location>
</feature>
<keyword evidence="7" id="KW-1185">Reference proteome</keyword>
<dbReference type="VEuPathDB" id="VectorBase:CPIJ003021"/>
<dbReference type="GO" id="GO:0042302">
    <property type="term" value="F:structural constituent of cuticle"/>
    <property type="evidence" value="ECO:0007669"/>
    <property type="project" value="UniProtKB-UniRule"/>
</dbReference>
<dbReference type="InterPro" id="IPR031311">
    <property type="entry name" value="CHIT_BIND_RR_consensus"/>
</dbReference>
<evidence type="ECO:0000313" key="5">
    <source>
        <dbReference type="EMBL" id="EDS38704.1"/>
    </source>
</evidence>
<dbReference type="eggNOG" id="ENOG502RWI2">
    <property type="taxonomic scope" value="Eukaryota"/>
</dbReference>